<dbReference type="AlphaFoldDB" id="A0A0V0SAN9"/>
<protein>
    <submittedName>
        <fullName evidence="1">Uncharacterized protein</fullName>
    </submittedName>
</protein>
<accession>A0A0V0SAN9</accession>
<proteinExistence type="predicted"/>
<dbReference type="Proteomes" id="UP000054630">
    <property type="component" value="Unassembled WGS sequence"/>
</dbReference>
<evidence type="ECO:0000313" key="1">
    <source>
        <dbReference type="EMBL" id="KRX23783.1"/>
    </source>
</evidence>
<gene>
    <name evidence="1" type="ORF">T07_1277</name>
</gene>
<name>A0A0V0SAN9_9BILA</name>
<reference evidence="1 2" key="1">
    <citation type="submission" date="2015-01" db="EMBL/GenBank/DDBJ databases">
        <title>Evolution of Trichinella species and genotypes.</title>
        <authorList>
            <person name="Korhonen P.K."/>
            <person name="Edoardo P."/>
            <person name="Giuseppe L.R."/>
            <person name="Gasser R.B."/>
        </authorList>
    </citation>
    <scope>NUCLEOTIDE SEQUENCE [LARGE SCALE GENOMIC DNA]</scope>
    <source>
        <strain evidence="1">ISS37</strain>
    </source>
</reference>
<organism evidence="1 2">
    <name type="scientific">Trichinella nelsoni</name>
    <dbReference type="NCBI Taxonomy" id="6336"/>
    <lineage>
        <taxon>Eukaryota</taxon>
        <taxon>Metazoa</taxon>
        <taxon>Ecdysozoa</taxon>
        <taxon>Nematoda</taxon>
        <taxon>Enoplea</taxon>
        <taxon>Dorylaimia</taxon>
        <taxon>Trichinellida</taxon>
        <taxon>Trichinellidae</taxon>
        <taxon>Trichinella</taxon>
    </lineage>
</organism>
<comment type="caution">
    <text evidence="1">The sequence shown here is derived from an EMBL/GenBank/DDBJ whole genome shotgun (WGS) entry which is preliminary data.</text>
</comment>
<keyword evidence="2" id="KW-1185">Reference proteome</keyword>
<evidence type="ECO:0000313" key="2">
    <source>
        <dbReference type="Proteomes" id="UP000054630"/>
    </source>
</evidence>
<sequence>MDPKLDIFLKTFSIILQYSTLHKNYIVLINFTCDTVVKLPLHLSETLIYELLWNSCLRLEKSIIESINNTMPKLVRSFFQLRNEVCAKISGDHKV</sequence>
<dbReference type="EMBL" id="JYDL01000021">
    <property type="protein sequence ID" value="KRX23783.1"/>
    <property type="molecule type" value="Genomic_DNA"/>
</dbReference>